<evidence type="ECO:0000313" key="1">
    <source>
        <dbReference type="EMBL" id="ANB91806.1"/>
    </source>
</evidence>
<dbReference type="AlphaFoldDB" id="A0A378PRD9"/>
<evidence type="ECO:0000313" key="4">
    <source>
        <dbReference type="Proteomes" id="UP000255102"/>
    </source>
</evidence>
<evidence type="ECO:0000313" key="2">
    <source>
        <dbReference type="EMBL" id="STY87509.1"/>
    </source>
</evidence>
<dbReference type="EMBL" id="UGPW01000001">
    <property type="protein sequence ID" value="STY87509.1"/>
    <property type="molecule type" value="Genomic_DNA"/>
</dbReference>
<reference evidence="2 4" key="2">
    <citation type="submission" date="2018-06" db="EMBL/GenBank/DDBJ databases">
        <authorList>
            <consortium name="Pathogen Informatics"/>
            <person name="Doyle S."/>
        </authorList>
    </citation>
    <scope>NUCLEOTIDE SEQUENCE [LARGE SCALE GENOMIC DNA]</scope>
    <source>
        <strain evidence="2 4">NCTC11227</strain>
    </source>
</reference>
<protein>
    <submittedName>
        <fullName evidence="2">Uncharacterized protein</fullName>
    </submittedName>
</protein>
<dbReference type="STRING" id="29433.MOVS_07275"/>
<gene>
    <name evidence="1" type="ORF">MOVS_07275</name>
    <name evidence="2" type="ORF">NCTC11227_01522</name>
</gene>
<organism evidence="2 4">
    <name type="scientific">Moraxella ovis</name>
    <dbReference type="NCBI Taxonomy" id="29433"/>
    <lineage>
        <taxon>Bacteria</taxon>
        <taxon>Pseudomonadati</taxon>
        <taxon>Pseudomonadota</taxon>
        <taxon>Gammaproteobacteria</taxon>
        <taxon>Moraxellales</taxon>
        <taxon>Moraxellaceae</taxon>
        <taxon>Moraxella</taxon>
    </lineage>
</organism>
<evidence type="ECO:0000313" key="3">
    <source>
        <dbReference type="Proteomes" id="UP000076765"/>
    </source>
</evidence>
<name>A0A378PRD9_9GAMM</name>
<dbReference type="KEGG" id="moi:MOVS_07275"/>
<reference evidence="1 3" key="1">
    <citation type="submission" date="2015-04" db="EMBL/GenBank/DDBJ databases">
        <authorList>
            <person name="Calcutt M.J."/>
            <person name="Foecking M.F."/>
        </authorList>
    </citation>
    <scope>NUCLEOTIDE SEQUENCE [LARGE SCALE GENOMIC DNA]</scope>
    <source>
        <strain evidence="1 3">199/55</strain>
    </source>
</reference>
<dbReference type="Proteomes" id="UP000076765">
    <property type="component" value="Chromosome"/>
</dbReference>
<dbReference type="Proteomes" id="UP000255102">
    <property type="component" value="Unassembled WGS sequence"/>
</dbReference>
<dbReference type="RefSeq" id="WP_063514384.1">
    <property type="nucleotide sequence ID" value="NZ_CP011158.1"/>
</dbReference>
<dbReference type="EMBL" id="CP011158">
    <property type="protein sequence ID" value="ANB91806.1"/>
    <property type="molecule type" value="Genomic_DNA"/>
</dbReference>
<sequence>MQQLNISDKAKKYQATMWQVTPYSRSGKRLSQDKYLDKLMKRAIKAELTPIGALIYCREMCIKHGYPTAF</sequence>
<proteinExistence type="predicted"/>
<accession>A0A378PRD9</accession>
<keyword evidence="3" id="KW-1185">Reference proteome</keyword>